<keyword evidence="1" id="KW-1133">Transmembrane helix</keyword>
<name>A0A9D2QZQ7_9FIRM</name>
<protein>
    <submittedName>
        <fullName evidence="2">Uncharacterized protein</fullName>
    </submittedName>
</protein>
<feature type="transmembrane region" description="Helical" evidence="1">
    <location>
        <begin position="6"/>
        <end position="23"/>
    </location>
</feature>
<gene>
    <name evidence="2" type="ORF">H9912_04380</name>
</gene>
<dbReference type="Proteomes" id="UP000823851">
    <property type="component" value="Unassembled WGS sequence"/>
</dbReference>
<keyword evidence="1" id="KW-0812">Transmembrane</keyword>
<evidence type="ECO:0000313" key="2">
    <source>
        <dbReference type="EMBL" id="HJD31162.1"/>
    </source>
</evidence>
<keyword evidence="1" id="KW-0472">Membrane</keyword>
<organism evidence="2 3">
    <name type="scientific">Candidatus Eisenbergiella stercorigallinarum</name>
    <dbReference type="NCBI Taxonomy" id="2838557"/>
    <lineage>
        <taxon>Bacteria</taxon>
        <taxon>Bacillati</taxon>
        <taxon>Bacillota</taxon>
        <taxon>Clostridia</taxon>
        <taxon>Lachnospirales</taxon>
        <taxon>Lachnospiraceae</taxon>
        <taxon>Eisenbergiella</taxon>
    </lineage>
</organism>
<dbReference type="AlphaFoldDB" id="A0A9D2QZQ7"/>
<evidence type="ECO:0000313" key="3">
    <source>
        <dbReference type="Proteomes" id="UP000823851"/>
    </source>
</evidence>
<dbReference type="EMBL" id="DWUW01000124">
    <property type="protein sequence ID" value="HJD31162.1"/>
    <property type="molecule type" value="Genomic_DNA"/>
</dbReference>
<evidence type="ECO:0000256" key="1">
    <source>
        <dbReference type="SAM" id="Phobius"/>
    </source>
</evidence>
<proteinExistence type="predicted"/>
<comment type="caution">
    <text evidence="2">The sequence shown here is derived from an EMBL/GenBank/DDBJ whole genome shotgun (WGS) entry which is preliminary data.</text>
</comment>
<sequence length="283" mass="32430">VINDRPNNLVLCLCILFFITILYEYVRGKSEYAIGKKLDRWCSLLLVIVSFGYPLRFFAGMLTALPLFWKNSFSVAGFQLTAFGKILIIIVMALLGEFSVLFPWYAEAQKVQGKDNIKQYYRWLILHSPMHIKQRSFALAVAIICALQFGYRCTWPIVLFELSVMGCMLLICIGEYCAEVLNKNPVPYIISGVAVLGCTGIWQNNFQIICSLPYSRFLLYIQVLVIGVYVAMIFLYVCQKIALVKIIISLELQLIRIFAGKESFSWLCEKHSRKSADMEHHTE</sequence>
<feature type="transmembrane region" description="Helical" evidence="1">
    <location>
        <begin position="81"/>
        <end position="106"/>
    </location>
</feature>
<feature type="transmembrane region" description="Helical" evidence="1">
    <location>
        <begin position="185"/>
        <end position="202"/>
    </location>
</feature>
<reference evidence="2" key="1">
    <citation type="journal article" date="2021" name="PeerJ">
        <title>Extensive microbial diversity within the chicken gut microbiome revealed by metagenomics and culture.</title>
        <authorList>
            <person name="Gilroy R."/>
            <person name="Ravi A."/>
            <person name="Getino M."/>
            <person name="Pursley I."/>
            <person name="Horton D.L."/>
            <person name="Alikhan N.F."/>
            <person name="Baker D."/>
            <person name="Gharbi K."/>
            <person name="Hall N."/>
            <person name="Watson M."/>
            <person name="Adriaenssens E.M."/>
            <person name="Foster-Nyarko E."/>
            <person name="Jarju S."/>
            <person name="Secka A."/>
            <person name="Antonio M."/>
            <person name="Oren A."/>
            <person name="Chaudhuri R.R."/>
            <person name="La Ragione R."/>
            <person name="Hildebrand F."/>
            <person name="Pallen M.J."/>
        </authorList>
    </citation>
    <scope>NUCLEOTIDE SEQUENCE</scope>
    <source>
        <strain evidence="2">ChiHjej8B7-25341</strain>
    </source>
</reference>
<accession>A0A9D2QZQ7</accession>
<reference evidence="2" key="2">
    <citation type="submission" date="2021-04" db="EMBL/GenBank/DDBJ databases">
        <authorList>
            <person name="Gilroy R."/>
        </authorList>
    </citation>
    <scope>NUCLEOTIDE SEQUENCE</scope>
    <source>
        <strain evidence="2">ChiHjej8B7-25341</strain>
    </source>
</reference>
<feature type="transmembrane region" description="Helical" evidence="1">
    <location>
        <begin position="157"/>
        <end position="178"/>
    </location>
</feature>
<feature type="transmembrane region" description="Helical" evidence="1">
    <location>
        <begin position="217"/>
        <end position="238"/>
    </location>
</feature>
<feature type="non-terminal residue" evidence="2">
    <location>
        <position position="1"/>
    </location>
</feature>
<feature type="transmembrane region" description="Helical" evidence="1">
    <location>
        <begin position="44"/>
        <end position="69"/>
    </location>
</feature>